<proteinExistence type="predicted"/>
<feature type="compositionally biased region" description="Basic and acidic residues" evidence="1">
    <location>
        <begin position="39"/>
        <end position="51"/>
    </location>
</feature>
<reference evidence="2" key="1">
    <citation type="submission" date="2023-06" db="EMBL/GenBank/DDBJ databases">
        <title>Male Hemibagrus guttatus genome.</title>
        <authorList>
            <person name="Bian C."/>
        </authorList>
    </citation>
    <scope>NUCLEOTIDE SEQUENCE</scope>
    <source>
        <strain evidence="2">Male_cb2023</strain>
        <tissue evidence="2">Muscle</tissue>
    </source>
</reference>
<name>A0AAE0VAH1_9TELE</name>
<feature type="compositionally biased region" description="Basic and acidic residues" evidence="1">
    <location>
        <begin position="310"/>
        <end position="332"/>
    </location>
</feature>
<feature type="region of interest" description="Disordered" evidence="1">
    <location>
        <begin position="1"/>
        <end position="82"/>
    </location>
</feature>
<accession>A0AAE0VAH1</accession>
<dbReference type="InterPro" id="IPR031369">
    <property type="entry name" value="PRR18"/>
</dbReference>
<evidence type="ECO:0000313" key="3">
    <source>
        <dbReference type="Proteomes" id="UP001274896"/>
    </source>
</evidence>
<protein>
    <submittedName>
        <fullName evidence="2">Uncharacterized protein</fullName>
    </submittedName>
</protein>
<gene>
    <name evidence="2" type="ORF">QTP70_002427</name>
</gene>
<dbReference type="Proteomes" id="UP001274896">
    <property type="component" value="Unassembled WGS sequence"/>
</dbReference>
<dbReference type="AlphaFoldDB" id="A0AAE0VAH1"/>
<keyword evidence="3" id="KW-1185">Reference proteome</keyword>
<organism evidence="2 3">
    <name type="scientific">Hemibagrus guttatus</name>
    <dbReference type="NCBI Taxonomy" id="175788"/>
    <lineage>
        <taxon>Eukaryota</taxon>
        <taxon>Metazoa</taxon>
        <taxon>Chordata</taxon>
        <taxon>Craniata</taxon>
        <taxon>Vertebrata</taxon>
        <taxon>Euteleostomi</taxon>
        <taxon>Actinopterygii</taxon>
        <taxon>Neopterygii</taxon>
        <taxon>Teleostei</taxon>
        <taxon>Ostariophysi</taxon>
        <taxon>Siluriformes</taxon>
        <taxon>Bagridae</taxon>
        <taxon>Hemibagrus</taxon>
    </lineage>
</organism>
<sequence length="407" mass="45798">MPFPPINLHSRISSPGKDLFRKKKPGTGVVLPQALLSPKPREEKEPEKDKLSTSWPSANLRQLGRKPQQQQHSSKFPTDCSVPNLDVVDVKSPWLNASKPLGGSCESVPRSSSGESAARRAVAYGKEELDQEVQFSLSLTPEAILVIQKRNLEKQMLAKQQKCCGSTDARHRRAVPSKRAQGASKSTAPAVKPDSSNDISAIVKISLLNDQHKYDDVEYEEEDGDVDETDAYRISGFGKLPFLAVSVAKVVTQMKKLKERRVQRPVSAAELQKKKALLEQRHLESYRRLHRLKDSLSRQYAMLLKEKVQKQRQERKQHASADLKTTEKHNEQSSRLLSFQELVGSTLKDNSAFLKSLPKTRYHLRDAFSESGGGVQVNSPILHGKQIQEQDESELRFPSVRVKPREM</sequence>
<evidence type="ECO:0000256" key="1">
    <source>
        <dbReference type="SAM" id="MobiDB-lite"/>
    </source>
</evidence>
<feature type="region of interest" description="Disordered" evidence="1">
    <location>
        <begin position="163"/>
        <end position="195"/>
    </location>
</feature>
<feature type="region of interest" description="Disordered" evidence="1">
    <location>
        <begin position="387"/>
        <end position="407"/>
    </location>
</feature>
<feature type="region of interest" description="Disordered" evidence="1">
    <location>
        <begin position="310"/>
        <end position="334"/>
    </location>
</feature>
<feature type="compositionally biased region" description="Polar residues" evidence="1">
    <location>
        <begin position="67"/>
        <end position="76"/>
    </location>
</feature>
<evidence type="ECO:0000313" key="2">
    <source>
        <dbReference type="EMBL" id="KAK3553351.1"/>
    </source>
</evidence>
<dbReference type="Pfam" id="PF15671">
    <property type="entry name" value="PRR18"/>
    <property type="match status" value="1"/>
</dbReference>
<comment type="caution">
    <text evidence="2">The sequence shown here is derived from an EMBL/GenBank/DDBJ whole genome shotgun (WGS) entry which is preliminary data.</text>
</comment>
<dbReference type="EMBL" id="JAUCMX010000002">
    <property type="protein sequence ID" value="KAK3553351.1"/>
    <property type="molecule type" value="Genomic_DNA"/>
</dbReference>